<dbReference type="GO" id="GO:0005975">
    <property type="term" value="P:carbohydrate metabolic process"/>
    <property type="evidence" value="ECO:0007669"/>
    <property type="project" value="InterPro"/>
</dbReference>
<dbReference type="Pfam" id="PF16499">
    <property type="entry name" value="Melibiase_2"/>
    <property type="match status" value="1"/>
</dbReference>
<reference evidence="9 10" key="1">
    <citation type="journal article" date="2011" name="Stand. Genomic Sci.">
        <title>Non-contiguous finished genome sequence and contextual data of the filamentous soil bacterium Ktedonobacter racemifer type strain (SOSP1-21).</title>
        <authorList>
            <person name="Chang Y.J."/>
            <person name="Land M."/>
            <person name="Hauser L."/>
            <person name="Chertkov O."/>
            <person name="Del Rio T.G."/>
            <person name="Nolan M."/>
            <person name="Copeland A."/>
            <person name="Tice H."/>
            <person name="Cheng J.F."/>
            <person name="Lucas S."/>
            <person name="Han C."/>
            <person name="Goodwin L."/>
            <person name="Pitluck S."/>
            <person name="Ivanova N."/>
            <person name="Ovchinikova G."/>
            <person name="Pati A."/>
            <person name="Chen A."/>
            <person name="Palaniappan K."/>
            <person name="Mavromatis K."/>
            <person name="Liolios K."/>
            <person name="Brettin T."/>
            <person name="Fiebig A."/>
            <person name="Rohde M."/>
            <person name="Abt B."/>
            <person name="Goker M."/>
            <person name="Detter J.C."/>
            <person name="Woyke T."/>
            <person name="Bristow J."/>
            <person name="Eisen J.A."/>
            <person name="Markowitz V."/>
            <person name="Hugenholtz P."/>
            <person name="Kyrpides N.C."/>
            <person name="Klenk H.P."/>
            <person name="Lapidus A."/>
        </authorList>
    </citation>
    <scope>NUCLEOTIDE SEQUENCE [LARGE SCALE GENOMIC DNA]</scope>
    <source>
        <strain evidence="10">DSM 44963</strain>
    </source>
</reference>
<dbReference type="SMART" id="SM00776">
    <property type="entry name" value="NPCBM"/>
    <property type="match status" value="1"/>
</dbReference>
<evidence type="ECO:0000256" key="3">
    <source>
        <dbReference type="ARBA" id="ARBA00022801"/>
    </source>
</evidence>
<evidence type="ECO:0000256" key="4">
    <source>
        <dbReference type="ARBA" id="ARBA00023157"/>
    </source>
</evidence>
<dbReference type="EMBL" id="ADVG01000005">
    <property type="protein sequence ID" value="EFH80032.1"/>
    <property type="molecule type" value="Genomic_DNA"/>
</dbReference>
<dbReference type="Gene3D" id="2.60.120.1060">
    <property type="entry name" value="NPCBM/NEW2 domain"/>
    <property type="match status" value="1"/>
</dbReference>
<evidence type="ECO:0000256" key="7">
    <source>
        <dbReference type="SAM" id="Phobius"/>
    </source>
</evidence>
<dbReference type="InterPro" id="IPR013783">
    <property type="entry name" value="Ig-like_fold"/>
</dbReference>
<dbReference type="STRING" id="485913.Krac_0570"/>
<dbReference type="InterPro" id="IPR018905">
    <property type="entry name" value="A-galactase_NEW3"/>
</dbReference>
<name>D6U821_KTERA</name>
<evidence type="ECO:0000313" key="10">
    <source>
        <dbReference type="Proteomes" id="UP000004508"/>
    </source>
</evidence>
<dbReference type="InterPro" id="IPR041233">
    <property type="entry name" value="Melibiase_C"/>
</dbReference>
<feature type="domain" description="F5/8 type C" evidence="8">
    <location>
        <begin position="710"/>
        <end position="860"/>
    </location>
</feature>
<keyword evidence="7" id="KW-1133">Transmembrane helix</keyword>
<keyword evidence="3 6" id="KW-0378">Hydrolase</keyword>
<dbReference type="OrthoDB" id="9807519at2"/>
<dbReference type="GO" id="GO:0004557">
    <property type="term" value="F:alpha-galactosidase activity"/>
    <property type="evidence" value="ECO:0007669"/>
    <property type="project" value="UniProtKB-EC"/>
</dbReference>
<dbReference type="Pfam" id="PF17801">
    <property type="entry name" value="Melibiase_C"/>
    <property type="match status" value="1"/>
</dbReference>
<dbReference type="SUPFAM" id="SSF51011">
    <property type="entry name" value="Glycosyl hydrolase domain"/>
    <property type="match status" value="1"/>
</dbReference>
<dbReference type="SUPFAM" id="SSF51445">
    <property type="entry name" value="(Trans)glycosidases"/>
    <property type="match status" value="1"/>
</dbReference>
<dbReference type="RefSeq" id="WP_007922314.1">
    <property type="nucleotide sequence ID" value="NZ_ADVG01000005.1"/>
</dbReference>
<accession>D6U821</accession>
<dbReference type="Gene3D" id="2.60.40.10">
    <property type="entry name" value="Immunoglobulins"/>
    <property type="match status" value="1"/>
</dbReference>
<dbReference type="Gene3D" id="2.60.120.260">
    <property type="entry name" value="Galactose-binding domain-like"/>
    <property type="match status" value="1"/>
</dbReference>
<evidence type="ECO:0000256" key="1">
    <source>
        <dbReference type="ARBA" id="ARBA00009743"/>
    </source>
</evidence>
<dbReference type="EC" id="3.2.1.22" evidence="6"/>
<evidence type="ECO:0000256" key="2">
    <source>
        <dbReference type="ARBA" id="ARBA00022729"/>
    </source>
</evidence>
<keyword evidence="5 6" id="KW-0326">Glycosidase</keyword>
<dbReference type="Pfam" id="PF00754">
    <property type="entry name" value="F5_F8_type_C"/>
    <property type="match status" value="1"/>
</dbReference>
<dbReference type="Pfam" id="PF10633">
    <property type="entry name" value="NPCBM_assoc"/>
    <property type="match status" value="1"/>
</dbReference>
<dbReference type="Gene3D" id="3.20.20.70">
    <property type="entry name" value="Aldolase class I"/>
    <property type="match status" value="1"/>
</dbReference>
<comment type="catalytic activity">
    <reaction evidence="6">
        <text>Hydrolysis of terminal, non-reducing alpha-D-galactose residues in alpha-D-galactosides, including galactose oligosaccharides, galactomannans and galactolipids.</text>
        <dbReference type="EC" id="3.2.1.22"/>
    </reaction>
</comment>
<evidence type="ECO:0000256" key="5">
    <source>
        <dbReference type="ARBA" id="ARBA00023295"/>
    </source>
</evidence>
<dbReference type="Pfam" id="PF08305">
    <property type="entry name" value="NPCBM"/>
    <property type="match status" value="1"/>
</dbReference>
<dbReference type="Gene3D" id="2.60.40.1180">
    <property type="entry name" value="Golgi alpha-mannosidase II"/>
    <property type="match status" value="1"/>
</dbReference>
<dbReference type="SUPFAM" id="SSF49785">
    <property type="entry name" value="Galactose-binding domain-like"/>
    <property type="match status" value="2"/>
</dbReference>
<dbReference type="PANTHER" id="PTHR11452:SF75">
    <property type="entry name" value="ALPHA-GALACTOSIDASE MEL1"/>
    <property type="match status" value="1"/>
</dbReference>
<organism evidence="9 10">
    <name type="scientific">Ktedonobacter racemifer DSM 44963</name>
    <dbReference type="NCBI Taxonomy" id="485913"/>
    <lineage>
        <taxon>Bacteria</taxon>
        <taxon>Bacillati</taxon>
        <taxon>Chloroflexota</taxon>
        <taxon>Ktedonobacteria</taxon>
        <taxon>Ktedonobacterales</taxon>
        <taxon>Ktedonobacteraceae</taxon>
        <taxon>Ktedonobacter</taxon>
    </lineage>
</organism>
<keyword evidence="10" id="KW-1185">Reference proteome</keyword>
<dbReference type="InterPro" id="IPR038637">
    <property type="entry name" value="NPCBM_sf"/>
</dbReference>
<proteinExistence type="inferred from homology"/>
<dbReference type="CDD" id="cd14792">
    <property type="entry name" value="GH27"/>
    <property type="match status" value="1"/>
</dbReference>
<dbReference type="PRINTS" id="PR00740">
    <property type="entry name" value="GLHYDRLASE27"/>
</dbReference>
<dbReference type="InterPro" id="IPR013222">
    <property type="entry name" value="Glyco_hyd_98_carb-bd"/>
</dbReference>
<comment type="caution">
    <text evidence="9">The sequence shown here is derived from an EMBL/GenBank/DDBJ whole genome shotgun (WGS) entry which is preliminary data.</text>
</comment>
<dbReference type="InterPro" id="IPR008979">
    <property type="entry name" value="Galactose-bd-like_sf"/>
</dbReference>
<dbReference type="InterPro" id="IPR013780">
    <property type="entry name" value="Glyco_hydro_b"/>
</dbReference>
<gene>
    <name evidence="9" type="ORF">Krac_0570</name>
</gene>
<evidence type="ECO:0000256" key="6">
    <source>
        <dbReference type="RuleBase" id="RU361168"/>
    </source>
</evidence>
<dbReference type="AlphaFoldDB" id="D6U821"/>
<keyword evidence="2" id="KW-0732">Signal</keyword>
<dbReference type="InterPro" id="IPR000421">
    <property type="entry name" value="FA58C"/>
</dbReference>
<dbReference type="InterPro" id="IPR013785">
    <property type="entry name" value="Aldolase_TIM"/>
</dbReference>
<sequence>MNIVRNLSSGARTLCFRPRAVVSRHVVRAAIAVSLALAIAVQFMLFGSTQPVQAQANLDNGLAITPYMGWNTYYGLGSNFNEQTIVSIADAMVSSGLEAAGYQYVWIDGGWWSGTRDNNNNITVDATQWPHGMQWIADYIHSKGLKAGIYTDAGSNGCGGANQGSYGHYQQDVDQFAAWGFDAVKVDFCGGHELDLDPATAYGQFRDALLNNNSHRPMLFNICNPFPPNVFGQNNPPLQKSAYYSYSFGPNTGNSWRTDTDVGFPNSVLWPDVLRNLDHDAAHPEAAGPGHWNDPDYLGPGLGMTDAESQAQFTMWSMVAAPLIVGSDIRNMSATIQGMLTNRDVIAVDQDTLGVQGTRIKQDGNGDVWVKPLANGDRAVALLNRGTSPLTITTSAADTGLAYASDYTLNNLWAHQSTETAGQISATVAPQSAILYRVSKKAGNETPPSTSLSAPSTPAAYPGSNLYLALPGTGMTVSSMFENYGRKPVNDVSLDFSAPQGWQVKKQPVGTHTVGTGEQVKGTWLVTPSVGTLPGSYTLSVTATYQWGNHHKESTSTQLAVTVPSAPPSGTGYLSDHYWLDASSSYSVPFPNASVEGYPITLQGHTYSKGIGVVPQSDVEYYLGNNCTRLSATVGINDIVNQINPQGGTAIFQIFADGTKIYDSGLVTRAATKPVDVNLTGAKVLTLHVDDGGDGNYNDRTDWADLQLTCGAPVNTVPNGPWPHFVPQSTLSATATSAHDGYPASAAVDGNLNTIWHDEFTPQAPMPQAITIDLGSVQSIAGLTYQPRLDTSTTGNITGYNVYVSTDGTTFTKVASGSWSSDRSLKSVSFSTQQARYVRLEATSGVGGYASAAEINVADIPAA</sequence>
<evidence type="ECO:0000313" key="9">
    <source>
        <dbReference type="EMBL" id="EFH80032.1"/>
    </source>
</evidence>
<keyword evidence="7" id="KW-0812">Transmembrane</keyword>
<dbReference type="PROSITE" id="PS50022">
    <property type="entry name" value="FA58C_3"/>
    <property type="match status" value="1"/>
</dbReference>
<comment type="similarity">
    <text evidence="1 6">Belongs to the glycosyl hydrolase 27 family.</text>
</comment>
<dbReference type="Proteomes" id="UP000004508">
    <property type="component" value="Unassembled WGS sequence"/>
</dbReference>
<keyword evidence="4 6" id="KW-1015">Disulfide bond</keyword>
<dbReference type="PANTHER" id="PTHR11452">
    <property type="entry name" value="ALPHA-GALACTOSIDASE/ALPHA-N-ACETYLGALACTOSAMINIDASE"/>
    <property type="match status" value="1"/>
</dbReference>
<dbReference type="eggNOG" id="COG1470">
    <property type="taxonomic scope" value="Bacteria"/>
</dbReference>
<dbReference type="InParanoid" id="D6U821"/>
<feature type="transmembrane region" description="Helical" evidence="7">
    <location>
        <begin position="26"/>
        <end position="46"/>
    </location>
</feature>
<evidence type="ECO:0000259" key="8">
    <source>
        <dbReference type="PROSITE" id="PS50022"/>
    </source>
</evidence>
<keyword evidence="7" id="KW-0472">Membrane</keyword>
<dbReference type="InterPro" id="IPR002241">
    <property type="entry name" value="Glyco_hydro_27"/>
</dbReference>
<protein>
    <recommendedName>
        <fullName evidence="6">Alpha-galactosidase</fullName>
        <ecNumber evidence="6">3.2.1.22</ecNumber>
    </recommendedName>
    <alternativeName>
        <fullName evidence="6">Melibiase</fullName>
    </alternativeName>
</protein>
<dbReference type="FunFam" id="2.60.40.1180:FF:000008">
    <property type="entry name" value="Alpha-galactosidase"/>
    <property type="match status" value="1"/>
</dbReference>
<dbReference type="InterPro" id="IPR017853">
    <property type="entry name" value="GH"/>
</dbReference>